<evidence type="ECO:0000313" key="2">
    <source>
        <dbReference type="EMBL" id="PTU17640.1"/>
    </source>
</evidence>
<keyword evidence="1" id="KW-0472">Membrane</keyword>
<dbReference type="EMBL" id="MSFN02000009">
    <property type="protein sequence ID" value="PTU17640.1"/>
    <property type="molecule type" value="Genomic_DNA"/>
</dbReference>
<proteinExistence type="predicted"/>
<accession>A0A2T5LMY1</accession>
<organism evidence="2 3">
    <name type="scientific">Aspergillus ochraceoroseus IBT 24754</name>
    <dbReference type="NCBI Taxonomy" id="1392256"/>
    <lineage>
        <taxon>Eukaryota</taxon>
        <taxon>Fungi</taxon>
        <taxon>Dikarya</taxon>
        <taxon>Ascomycota</taxon>
        <taxon>Pezizomycotina</taxon>
        <taxon>Eurotiomycetes</taxon>
        <taxon>Eurotiomycetidae</taxon>
        <taxon>Eurotiales</taxon>
        <taxon>Aspergillaceae</taxon>
        <taxon>Aspergillus</taxon>
        <taxon>Aspergillus subgen. Nidulantes</taxon>
    </lineage>
</organism>
<reference evidence="2 3" key="1">
    <citation type="journal article" date="2018" name="Proc. Natl. Acad. Sci. U.S.A.">
        <title>Linking secondary metabolites to gene clusters through genome sequencing of six diverse Aspergillus species.</title>
        <authorList>
            <person name="Kaerboelling I."/>
            <person name="Vesth T.C."/>
            <person name="Frisvad J.C."/>
            <person name="Nybo J.L."/>
            <person name="Theobald S."/>
            <person name="Kuo A."/>
            <person name="Bowyer P."/>
            <person name="Matsuda Y."/>
            <person name="Mondo S."/>
            <person name="Lyhne E.K."/>
            <person name="Kogle M.E."/>
            <person name="Clum A."/>
            <person name="Lipzen A."/>
            <person name="Salamov A."/>
            <person name="Ngan C.Y."/>
            <person name="Daum C."/>
            <person name="Chiniquy J."/>
            <person name="Barry K."/>
            <person name="LaButti K."/>
            <person name="Haridas S."/>
            <person name="Simmons B.A."/>
            <person name="Magnuson J.K."/>
            <person name="Mortensen U.H."/>
            <person name="Larsen T.O."/>
            <person name="Grigoriev I.V."/>
            <person name="Baker S.E."/>
            <person name="Andersen M.R."/>
        </authorList>
    </citation>
    <scope>NUCLEOTIDE SEQUENCE [LARGE SCALE GENOMIC DNA]</scope>
    <source>
        <strain evidence="2 3">IBT 24754</strain>
    </source>
</reference>
<gene>
    <name evidence="2" type="ORF">P175DRAFT_0371068</name>
</gene>
<dbReference type="GeneID" id="63809827"/>
<dbReference type="VEuPathDB" id="FungiDB:P175DRAFT_0371068"/>
<dbReference type="Proteomes" id="UP000244073">
    <property type="component" value="Unassembled WGS sequence"/>
</dbReference>
<evidence type="ECO:0000256" key="1">
    <source>
        <dbReference type="SAM" id="Phobius"/>
    </source>
</evidence>
<keyword evidence="1" id="KW-0812">Transmembrane</keyword>
<feature type="transmembrane region" description="Helical" evidence="1">
    <location>
        <begin position="12"/>
        <end position="32"/>
    </location>
</feature>
<comment type="caution">
    <text evidence="2">The sequence shown here is derived from an EMBL/GenBank/DDBJ whole genome shotgun (WGS) entry which is preliminary data.</text>
</comment>
<keyword evidence="1" id="KW-1133">Transmembrane helix</keyword>
<dbReference type="AlphaFoldDB" id="A0A2T5LMY1"/>
<name>A0A2T5LMY1_9EURO</name>
<dbReference type="RefSeq" id="XP_040749032.1">
    <property type="nucleotide sequence ID" value="XM_040892945.1"/>
</dbReference>
<feature type="transmembrane region" description="Helical" evidence="1">
    <location>
        <begin position="52"/>
        <end position="71"/>
    </location>
</feature>
<protein>
    <submittedName>
        <fullName evidence="2">Uncharacterized protein</fullName>
    </submittedName>
</protein>
<sequence length="100" mass="11765">MLSSSSAGFRFFSSFFFFFFFFFFCMLYLYLLTHACYVDILLCWFCFDLIQLMPLLHCTAATFTAAAFICFREIIQYPLRCVNVNVNVNVNACPSRVYSR</sequence>
<evidence type="ECO:0000313" key="3">
    <source>
        <dbReference type="Proteomes" id="UP000244073"/>
    </source>
</evidence>